<accession>A0AAV5SLU3</accession>
<feature type="signal peptide" evidence="2">
    <location>
        <begin position="1"/>
        <end position="18"/>
    </location>
</feature>
<reference evidence="3" key="1">
    <citation type="submission" date="2023-10" db="EMBL/GenBank/DDBJ databases">
        <title>Genome assembly of Pristionchus species.</title>
        <authorList>
            <person name="Yoshida K."/>
            <person name="Sommer R.J."/>
        </authorList>
    </citation>
    <scope>NUCLEOTIDE SEQUENCE</scope>
    <source>
        <strain evidence="3">RS0144</strain>
    </source>
</reference>
<keyword evidence="4" id="KW-1185">Reference proteome</keyword>
<organism evidence="3 4">
    <name type="scientific">Pristionchus entomophagus</name>
    <dbReference type="NCBI Taxonomy" id="358040"/>
    <lineage>
        <taxon>Eukaryota</taxon>
        <taxon>Metazoa</taxon>
        <taxon>Ecdysozoa</taxon>
        <taxon>Nematoda</taxon>
        <taxon>Chromadorea</taxon>
        <taxon>Rhabditida</taxon>
        <taxon>Rhabditina</taxon>
        <taxon>Diplogasteromorpha</taxon>
        <taxon>Diplogasteroidea</taxon>
        <taxon>Neodiplogasteridae</taxon>
        <taxon>Pristionchus</taxon>
    </lineage>
</organism>
<name>A0AAV5SLU3_9BILA</name>
<comment type="caution">
    <text evidence="3">The sequence shown here is derived from an EMBL/GenBank/DDBJ whole genome shotgun (WGS) entry which is preliminary data.</text>
</comment>
<keyword evidence="1" id="KW-0812">Transmembrane</keyword>
<proteinExistence type="predicted"/>
<dbReference type="AlphaFoldDB" id="A0AAV5SLU3"/>
<feature type="chain" id="PRO_5043854039" evidence="2">
    <location>
        <begin position="19"/>
        <end position="99"/>
    </location>
</feature>
<feature type="transmembrane region" description="Helical" evidence="1">
    <location>
        <begin position="59"/>
        <end position="85"/>
    </location>
</feature>
<keyword evidence="1" id="KW-0472">Membrane</keyword>
<protein>
    <submittedName>
        <fullName evidence="3">Uncharacterized protein</fullName>
    </submittedName>
</protein>
<gene>
    <name evidence="3" type="ORF">PENTCL1PPCAC_6386</name>
</gene>
<keyword evidence="1" id="KW-1133">Transmembrane helix</keyword>
<evidence type="ECO:0000256" key="1">
    <source>
        <dbReference type="SAM" id="Phobius"/>
    </source>
</evidence>
<evidence type="ECO:0000256" key="2">
    <source>
        <dbReference type="SAM" id="SignalP"/>
    </source>
</evidence>
<dbReference type="Proteomes" id="UP001432027">
    <property type="component" value="Unassembled WGS sequence"/>
</dbReference>
<sequence length="99" mass="11244">LLFFLLSFFSLSITTVFSQQINDYDSGEIAFNNTSINKNDDQVRVYYFQPEKEWNQLKAILAISTVAGCLAFVGFCCVCGLRAAWSPQDESKRKYLSHA</sequence>
<keyword evidence="2" id="KW-0732">Signal</keyword>
<feature type="non-terminal residue" evidence="3">
    <location>
        <position position="1"/>
    </location>
</feature>
<dbReference type="EMBL" id="BTSX01000002">
    <property type="protein sequence ID" value="GMS84211.1"/>
    <property type="molecule type" value="Genomic_DNA"/>
</dbReference>
<evidence type="ECO:0000313" key="4">
    <source>
        <dbReference type="Proteomes" id="UP001432027"/>
    </source>
</evidence>
<evidence type="ECO:0000313" key="3">
    <source>
        <dbReference type="EMBL" id="GMS84211.1"/>
    </source>
</evidence>